<evidence type="ECO:0008006" key="4">
    <source>
        <dbReference type="Google" id="ProtNLM"/>
    </source>
</evidence>
<evidence type="ECO:0000313" key="3">
    <source>
        <dbReference type="Proteomes" id="UP000249590"/>
    </source>
</evidence>
<reference evidence="2 3" key="1">
    <citation type="submission" date="2018-05" db="EMBL/GenBank/DDBJ databases">
        <title>Acuticoccus sediminis sp. nov., isolated from deep-sea sediment of Indian Ocean.</title>
        <authorList>
            <person name="Liu X."/>
            <person name="Lai Q."/>
            <person name="Du Y."/>
            <person name="Sun F."/>
            <person name="Zhang X."/>
            <person name="Wang S."/>
            <person name="Shao Z."/>
        </authorList>
    </citation>
    <scope>NUCLEOTIDE SEQUENCE [LARGE SCALE GENOMIC DNA]</scope>
    <source>
        <strain evidence="2 3">PTG4-2</strain>
    </source>
</reference>
<dbReference type="EMBL" id="QHHQ01000003">
    <property type="protein sequence ID" value="RAI00577.1"/>
    <property type="molecule type" value="Genomic_DNA"/>
</dbReference>
<feature type="signal peptide" evidence="1">
    <location>
        <begin position="1"/>
        <end position="18"/>
    </location>
</feature>
<feature type="chain" id="PRO_5033039393" description="DUF2125 domain-containing protein" evidence="1">
    <location>
        <begin position="19"/>
        <end position="378"/>
    </location>
</feature>
<comment type="caution">
    <text evidence="2">The sequence shown here is derived from an EMBL/GenBank/DDBJ whole genome shotgun (WGS) entry which is preliminary data.</text>
</comment>
<keyword evidence="1" id="KW-0732">Signal</keyword>
<dbReference type="AlphaFoldDB" id="A0A8B2NLV2"/>
<dbReference type="OrthoDB" id="7824623at2"/>
<evidence type="ECO:0000256" key="1">
    <source>
        <dbReference type="SAM" id="SignalP"/>
    </source>
</evidence>
<evidence type="ECO:0000313" key="2">
    <source>
        <dbReference type="EMBL" id="RAI00577.1"/>
    </source>
</evidence>
<accession>A0A8B2NLV2</accession>
<dbReference type="RefSeq" id="WP_111346645.1">
    <property type="nucleotide sequence ID" value="NZ_QHHQ01000003.1"/>
</dbReference>
<keyword evidence="3" id="KW-1185">Reference proteome</keyword>
<sequence>MRRLLPLLLALLATPAAAFEPTGNAVADGFLRIVESGGFDDVAFAAAQRADRGTVLTGLSASARNERLEIGTVVIVDGLIDADNGLRAEAIQYRDMRMTNTADAASHSTAGMLTLARPHLPMRDGGGSWLETVLGDFESLLAQDVAARPAAGRALEVGRIEVTRADEGGPWSGRVAFQAARVDAAFFQGTAGTYLTDLGYDTLTISGALEGLWSAGEGTLAVREASLAADGVGALVVSGAAEGLSAERIAAIRDNAGALPQMLPLLTDVRLESLTLAFRDGGLVQRLVTRTVERSGDTVEKVRSDAVATVDSLLALVGVPALQAQVTDAVRRFLANPGTLAVNLAPPASVNAAQIVGGALLKPDALPQLLNFSISATP</sequence>
<protein>
    <recommendedName>
        <fullName evidence="4">DUF2125 domain-containing protein</fullName>
    </recommendedName>
</protein>
<name>A0A8B2NLV2_9HYPH</name>
<dbReference type="Proteomes" id="UP000249590">
    <property type="component" value="Unassembled WGS sequence"/>
</dbReference>
<gene>
    <name evidence="2" type="ORF">DLJ53_15045</name>
</gene>
<proteinExistence type="predicted"/>
<organism evidence="2 3">
    <name type="scientific">Acuticoccus sediminis</name>
    <dbReference type="NCBI Taxonomy" id="2184697"/>
    <lineage>
        <taxon>Bacteria</taxon>
        <taxon>Pseudomonadati</taxon>
        <taxon>Pseudomonadota</taxon>
        <taxon>Alphaproteobacteria</taxon>
        <taxon>Hyphomicrobiales</taxon>
        <taxon>Amorphaceae</taxon>
        <taxon>Acuticoccus</taxon>
    </lineage>
</organism>